<organism evidence="1 2">
    <name type="scientific">Pseudomonas weihenstephanensis</name>
    <dbReference type="NCBI Taxonomy" id="1608994"/>
    <lineage>
        <taxon>Bacteria</taxon>
        <taxon>Pseudomonadati</taxon>
        <taxon>Pseudomonadota</taxon>
        <taxon>Gammaproteobacteria</taxon>
        <taxon>Pseudomonadales</taxon>
        <taxon>Pseudomonadaceae</taxon>
        <taxon>Pseudomonas</taxon>
    </lineage>
</organism>
<evidence type="ECO:0000313" key="2">
    <source>
        <dbReference type="Proteomes" id="UP000036325"/>
    </source>
</evidence>
<sequence>MAYYEKRGDAWRAQIRRKGYPALSATFDTKAEAQRWAAEVEGDMSRARIVDIREAESTTLKDALTRYQNDRDKVLFHRT</sequence>
<dbReference type="Proteomes" id="UP000036325">
    <property type="component" value="Unassembled WGS sequence"/>
</dbReference>
<dbReference type="PATRIC" id="fig|1608994.3.peg.3750"/>
<evidence type="ECO:0008006" key="3">
    <source>
        <dbReference type="Google" id="ProtNLM"/>
    </source>
</evidence>
<comment type="caution">
    <text evidence="1">The sequence shown here is derived from an EMBL/GenBank/DDBJ whole genome shotgun (WGS) entry which is preliminary data.</text>
</comment>
<gene>
    <name evidence="1" type="ORF">TU86_15390</name>
</gene>
<name>A0A0J6J6M7_9PSED</name>
<evidence type="ECO:0000313" key="1">
    <source>
        <dbReference type="EMBL" id="KMN12853.1"/>
    </source>
</evidence>
<accession>A0A0J6IKM7</accession>
<dbReference type="AlphaFoldDB" id="A0A0J6J6M7"/>
<proteinExistence type="predicted"/>
<dbReference type="EMBL" id="JYLF01000006">
    <property type="protein sequence ID" value="KMN12853.1"/>
    <property type="molecule type" value="Genomic_DNA"/>
</dbReference>
<accession>A0A0J6J6M7</accession>
<protein>
    <recommendedName>
        <fullName evidence="3">Integrase</fullName>
    </recommendedName>
</protein>
<reference evidence="1 2" key="1">
    <citation type="submission" date="2015-02" db="EMBL/GenBank/DDBJ databases">
        <title>Pseudomonas helleri sp. nov. and Pseudomonas weihenstephanensis sp. nov., isolated from raw cows milk.</title>
        <authorList>
            <person name="von Neubeck M."/>
            <person name="Huptas C."/>
            <person name="Wenning M."/>
            <person name="Scherer S."/>
        </authorList>
    </citation>
    <scope>NUCLEOTIDE SEQUENCE [LARGE SCALE GENOMIC DNA]</scope>
    <source>
        <strain evidence="1 2">DSM 29166</strain>
    </source>
</reference>
<dbReference type="STRING" id="1608994.TU86_15390"/>